<dbReference type="EMBL" id="FNNA01000013">
    <property type="protein sequence ID" value="SDX63439.1"/>
    <property type="molecule type" value="Genomic_DNA"/>
</dbReference>
<proteinExistence type="predicted"/>
<gene>
    <name evidence="1" type="ORF">SAMN05444276_1131</name>
</gene>
<protein>
    <submittedName>
        <fullName evidence="1">Uncharacterized protein</fullName>
    </submittedName>
</protein>
<sequence>KHRFTETARRWVGREGRVDWLDRLFGVLEEIVGFGLDGLVLGT</sequence>
<evidence type="ECO:0000313" key="2">
    <source>
        <dbReference type="Proteomes" id="UP000182944"/>
    </source>
</evidence>
<accession>A0A1H3DCN3</accession>
<keyword evidence="2" id="KW-1185">Reference proteome</keyword>
<dbReference type="AlphaFoldDB" id="A0A1H3DCN3"/>
<reference evidence="2" key="1">
    <citation type="submission" date="2016-10" db="EMBL/GenBank/DDBJ databases">
        <authorList>
            <person name="Varghese N."/>
            <person name="Submissions S."/>
        </authorList>
    </citation>
    <scope>NUCLEOTIDE SEQUENCE [LARGE SCALE GENOMIC DNA]</scope>
    <source>
        <strain evidence="2">DSM 29303</strain>
    </source>
</reference>
<name>A0A1H3DCN3_9RHOB</name>
<organism evidence="1 2">
    <name type="scientific">Paracoccus sanguinis</name>
    <dbReference type="NCBI Taxonomy" id="1545044"/>
    <lineage>
        <taxon>Bacteria</taxon>
        <taxon>Pseudomonadati</taxon>
        <taxon>Pseudomonadota</taxon>
        <taxon>Alphaproteobacteria</taxon>
        <taxon>Rhodobacterales</taxon>
        <taxon>Paracoccaceae</taxon>
        <taxon>Paracoccus</taxon>
    </lineage>
</organism>
<feature type="non-terminal residue" evidence="1">
    <location>
        <position position="1"/>
    </location>
</feature>
<evidence type="ECO:0000313" key="1">
    <source>
        <dbReference type="EMBL" id="SDX63439.1"/>
    </source>
</evidence>
<dbReference type="Proteomes" id="UP000182944">
    <property type="component" value="Unassembled WGS sequence"/>
</dbReference>